<evidence type="ECO:0000313" key="1">
    <source>
        <dbReference type="EMBL" id="SDH24780.1"/>
    </source>
</evidence>
<dbReference type="AlphaFoldDB" id="A0A1G8AWP0"/>
<reference evidence="1 2" key="1">
    <citation type="submission" date="2016-10" db="EMBL/GenBank/DDBJ databases">
        <authorList>
            <person name="de Groot N.N."/>
        </authorList>
    </citation>
    <scope>NUCLEOTIDE SEQUENCE [LARGE SCALE GENOMIC DNA]</scope>
    <source>
        <strain evidence="1 2">DSM 21632</strain>
    </source>
</reference>
<dbReference type="STRING" id="568899.SAMN05192534_10330"/>
<name>A0A1G8AWP0_9BACI</name>
<dbReference type="RefSeq" id="WP_139184705.1">
    <property type="nucleotide sequence ID" value="NZ_FNDK01000003.1"/>
</dbReference>
<protein>
    <submittedName>
        <fullName evidence="1">Uncharacterized protein</fullName>
    </submittedName>
</protein>
<evidence type="ECO:0000313" key="2">
    <source>
        <dbReference type="Proteomes" id="UP000199163"/>
    </source>
</evidence>
<accession>A0A1G8AWP0</accession>
<dbReference type="EMBL" id="FNDK01000003">
    <property type="protein sequence ID" value="SDH24780.1"/>
    <property type="molecule type" value="Genomic_DNA"/>
</dbReference>
<gene>
    <name evidence="1" type="ORF">SAMN05192534_10330</name>
</gene>
<organism evidence="1 2">
    <name type="scientific">Alteribacillus persepolensis</name>
    <dbReference type="NCBI Taxonomy" id="568899"/>
    <lineage>
        <taxon>Bacteria</taxon>
        <taxon>Bacillati</taxon>
        <taxon>Bacillota</taxon>
        <taxon>Bacilli</taxon>
        <taxon>Bacillales</taxon>
        <taxon>Bacillaceae</taxon>
        <taxon>Alteribacillus</taxon>
    </lineage>
</organism>
<dbReference type="Proteomes" id="UP000199163">
    <property type="component" value="Unassembled WGS sequence"/>
</dbReference>
<keyword evidence="2" id="KW-1185">Reference proteome</keyword>
<proteinExistence type="predicted"/>
<sequence length="93" mass="10403">MRRRPCKTVCGGLGHGPRTASRLWQMRSKAAVSTVTRMVVEWVSQPPFFVSFLVILETSETILVSLETKNATFRAAILVMTGAKRLAHYLLII</sequence>